<keyword evidence="3" id="KW-1185">Reference proteome</keyword>
<dbReference type="PANTHER" id="PTHR32385">
    <property type="entry name" value="MANNOSYL PHOSPHORYLINOSITOL CERAMIDE SYNTHASE"/>
    <property type="match status" value="1"/>
</dbReference>
<reference evidence="2 3" key="1">
    <citation type="submission" date="2023-07" db="EMBL/GenBank/DDBJ databases">
        <title>Functional and genomic diversity of the sorghum phyllosphere microbiome.</title>
        <authorList>
            <person name="Shade A."/>
        </authorList>
    </citation>
    <scope>NUCLEOTIDE SEQUENCE [LARGE SCALE GENOMIC DNA]</scope>
    <source>
        <strain evidence="2 3">SORGH_AS_0892</strain>
    </source>
</reference>
<dbReference type="InterPro" id="IPR051706">
    <property type="entry name" value="Glycosyltransferase_domain"/>
</dbReference>
<gene>
    <name evidence="2" type="ORF">QE382_001247</name>
</gene>
<sequence>MIEPIIHQILLSDIPNSLIYKCLTSWTKMKNFGFKIKYWNHVEISDFISINYPNALQAFINARNLAEASDIARYLIVLHHSGIYVDWDIELVDSSDYYRKISNLDKGYLLQDPRNGTFAPECFSAEKNEPFLSKLTDDIISVYNSRQLPLTPYYSGAYRMRESMNDYYCNQQILPVKDIFEFDYSEIREPFQRQVKKPLIHYWLHTWL</sequence>
<evidence type="ECO:0000256" key="1">
    <source>
        <dbReference type="ARBA" id="ARBA00022679"/>
    </source>
</evidence>
<dbReference type="EMBL" id="JAUTBA010000001">
    <property type="protein sequence ID" value="MDQ1149263.1"/>
    <property type="molecule type" value="Genomic_DNA"/>
</dbReference>
<dbReference type="RefSeq" id="WP_293940117.1">
    <property type="nucleotide sequence ID" value="NZ_JAUTBA010000001.1"/>
</dbReference>
<evidence type="ECO:0000313" key="3">
    <source>
        <dbReference type="Proteomes" id="UP001244640"/>
    </source>
</evidence>
<accession>A0ABU0U4W8</accession>
<name>A0ABU0U4W8_9SPHI</name>
<dbReference type="PANTHER" id="PTHR32385:SF22">
    <property type="entry name" value="MANNOSYL PHOSPHORYLINOSITOL CERAMIDE SYNTHASE SUR1"/>
    <property type="match status" value="1"/>
</dbReference>
<evidence type="ECO:0000313" key="2">
    <source>
        <dbReference type="EMBL" id="MDQ1149263.1"/>
    </source>
</evidence>
<dbReference type="Pfam" id="PF04488">
    <property type="entry name" value="Gly_transf_sug"/>
    <property type="match status" value="1"/>
</dbReference>
<dbReference type="SUPFAM" id="SSF53448">
    <property type="entry name" value="Nucleotide-diphospho-sugar transferases"/>
    <property type="match status" value="1"/>
</dbReference>
<comment type="caution">
    <text evidence="2">The sequence shown here is derived from an EMBL/GenBank/DDBJ whole genome shotgun (WGS) entry which is preliminary data.</text>
</comment>
<dbReference type="Proteomes" id="UP001244640">
    <property type="component" value="Unassembled WGS sequence"/>
</dbReference>
<dbReference type="InterPro" id="IPR007577">
    <property type="entry name" value="GlycoTrfase_DXD_sugar-bd_CS"/>
</dbReference>
<dbReference type="InterPro" id="IPR029044">
    <property type="entry name" value="Nucleotide-diphossugar_trans"/>
</dbReference>
<keyword evidence="1" id="KW-0808">Transferase</keyword>
<protein>
    <submittedName>
        <fullName evidence="2">Mannosyltransferase OCH1-like enzyme</fullName>
    </submittedName>
</protein>
<proteinExistence type="predicted"/>
<dbReference type="Gene3D" id="3.90.550.20">
    <property type="match status" value="1"/>
</dbReference>
<organism evidence="2 3">
    <name type="scientific">Sphingobacterium zeae</name>
    <dbReference type="NCBI Taxonomy" id="1776859"/>
    <lineage>
        <taxon>Bacteria</taxon>
        <taxon>Pseudomonadati</taxon>
        <taxon>Bacteroidota</taxon>
        <taxon>Sphingobacteriia</taxon>
        <taxon>Sphingobacteriales</taxon>
        <taxon>Sphingobacteriaceae</taxon>
        <taxon>Sphingobacterium</taxon>
    </lineage>
</organism>